<dbReference type="EMBL" id="VOMB01000006">
    <property type="protein sequence ID" value="MBU9763263.1"/>
    <property type="molecule type" value="Genomic_DNA"/>
</dbReference>
<comment type="cofactor">
    <cofactor evidence="6">
        <name>heme</name>
        <dbReference type="ChEBI" id="CHEBI:30413"/>
    </cofactor>
</comment>
<name>A0ABS6KI65_9MYCO</name>
<evidence type="ECO:0000256" key="5">
    <source>
        <dbReference type="ARBA" id="ARBA00023004"/>
    </source>
</evidence>
<keyword evidence="2 6" id="KW-0349">Heme</keyword>
<dbReference type="RefSeq" id="WP_217155290.1">
    <property type="nucleotide sequence ID" value="NZ_VOMB01000006.1"/>
</dbReference>
<proteinExistence type="inferred from homology"/>
<dbReference type="Proteomes" id="UP000812982">
    <property type="component" value="Unassembled WGS sequence"/>
</dbReference>
<dbReference type="InterPro" id="IPR016339">
    <property type="entry name" value="Hemoglobin_trunc_I"/>
</dbReference>
<evidence type="ECO:0000256" key="1">
    <source>
        <dbReference type="ARBA" id="ARBA00022448"/>
    </source>
</evidence>
<dbReference type="Pfam" id="PF01152">
    <property type="entry name" value="Bac_globin"/>
    <property type="match status" value="1"/>
</dbReference>
<dbReference type="InterPro" id="IPR019795">
    <property type="entry name" value="Globin_bac-like_CS"/>
</dbReference>
<reference evidence="7 8" key="1">
    <citation type="journal article" date="2021" name="Sci. Rep.">
        <title>Phenotypic and genomic hallmarks of a novel, potentially pathogenic rapidly growing Mycobacterium species related to the Mycobacterium fortuitum complex.</title>
        <authorList>
            <person name="Gharbi R."/>
            <person name="Khanna V."/>
            <person name="Frigui W."/>
            <person name="Mhenni B."/>
            <person name="Brosch R."/>
            <person name="Mardassi H."/>
        </authorList>
    </citation>
    <scope>NUCLEOTIDE SEQUENCE [LARGE SCALE GENOMIC DNA]</scope>
    <source>
        <strain evidence="7 8">TNTM28</strain>
    </source>
</reference>
<evidence type="ECO:0000256" key="3">
    <source>
        <dbReference type="ARBA" id="ARBA00022621"/>
    </source>
</evidence>
<keyword evidence="1 6" id="KW-0813">Transport</keyword>
<evidence type="ECO:0000256" key="6">
    <source>
        <dbReference type="PIRNR" id="PIRNR002030"/>
    </source>
</evidence>
<comment type="similarity">
    <text evidence="6">Belongs to the truncated hemoglobin family. Group I subfamily.</text>
</comment>
<gene>
    <name evidence="7" type="ORF">FR943_05305</name>
</gene>
<dbReference type="InterPro" id="IPR001486">
    <property type="entry name" value="Hemoglobin_trunc"/>
</dbReference>
<evidence type="ECO:0000256" key="4">
    <source>
        <dbReference type="ARBA" id="ARBA00022723"/>
    </source>
</evidence>
<dbReference type="CDD" id="cd00454">
    <property type="entry name" value="TrHb1_N"/>
    <property type="match status" value="1"/>
</dbReference>
<evidence type="ECO:0000313" key="7">
    <source>
        <dbReference type="EMBL" id="MBU9763263.1"/>
    </source>
</evidence>
<comment type="caution">
    <text evidence="7">The sequence shown here is derived from an EMBL/GenBank/DDBJ whole genome shotgun (WGS) entry which is preliminary data.</text>
</comment>
<keyword evidence="5 6" id="KW-0408">Iron</keyword>
<organism evidence="7 8">
    <name type="scientific">[Mycobacterium] fortunisiensis</name>
    <dbReference type="NCBI Taxonomy" id="2600579"/>
    <lineage>
        <taxon>Bacteria</taxon>
        <taxon>Bacillati</taxon>
        <taxon>Actinomycetota</taxon>
        <taxon>Actinomycetes</taxon>
        <taxon>Mycobacteriales</taxon>
        <taxon>Mycobacteriaceae</taxon>
        <taxon>Mycolicibacterium</taxon>
    </lineage>
</organism>
<evidence type="ECO:0000256" key="2">
    <source>
        <dbReference type="ARBA" id="ARBA00022617"/>
    </source>
</evidence>
<keyword evidence="4 6" id="KW-0479">Metal-binding</keyword>
<keyword evidence="8" id="KW-1185">Reference proteome</keyword>
<keyword evidence="3 6" id="KW-0561">Oxygen transport</keyword>
<accession>A0ABS6KI65</accession>
<protein>
    <recommendedName>
        <fullName evidence="6">Group 1 truncated hemoglobin</fullName>
    </recommendedName>
</protein>
<sequence length="121" mass="12973">MTTIYDQIGGAEALETVVDDFYRRVLADDQLSGFFAGTNMARLKGKQVEFFAAALGGPVEYRGAPMRQVHQGRGITMHHFNLVAQHLGDSLARAGVADELVGQIIAAITPLADEIATARTA</sequence>
<dbReference type="PIRSF" id="PIRSF002030">
    <property type="entry name" value="Globin_Protozoa/Cyanobacteria"/>
    <property type="match status" value="1"/>
</dbReference>
<evidence type="ECO:0000313" key="8">
    <source>
        <dbReference type="Proteomes" id="UP000812982"/>
    </source>
</evidence>
<dbReference type="PROSITE" id="PS01213">
    <property type="entry name" value="GLOBIN_FAM_2"/>
    <property type="match status" value="1"/>
</dbReference>